<protein>
    <submittedName>
        <fullName evidence="1">Uncharacterized protein</fullName>
    </submittedName>
</protein>
<gene>
    <name evidence="1" type="ORF">AVEN_183810_1</name>
</gene>
<sequence length="278" mass="31387">MNFHVLDGEAKVKTFSDKLEKLYSIFSNITGKKAASKKQKDALNDLKADILMLYVDAVSKMASVQENGADQPNNIMEMFIDLKREFSSFRIDIDTKINHISKQIAPEGIARQPKLQEPTLHDEFVKANLRPEIKTYVSAVRNSSSTVKSVKSDSKLVINGASKISSLKSVGKLPKRKEIFLSRLSPDTTVYEVCQFLNPLKLNHLACHRIRTKFQSYASFHVEVFESDFHLLSDASIWPVGCLVTEFFDRLKEDQIYPDNTNLPSDPGFTNTHAVNSN</sequence>
<proteinExistence type="predicted"/>
<dbReference type="OrthoDB" id="7242500at2759"/>
<comment type="caution">
    <text evidence="1">The sequence shown here is derived from an EMBL/GenBank/DDBJ whole genome shotgun (WGS) entry which is preliminary data.</text>
</comment>
<evidence type="ECO:0000313" key="1">
    <source>
        <dbReference type="EMBL" id="GBM75494.1"/>
    </source>
</evidence>
<name>A0A4Y2ICV6_ARAVE</name>
<accession>A0A4Y2ICV6</accession>
<dbReference type="EMBL" id="BGPR01002561">
    <property type="protein sequence ID" value="GBM75494.1"/>
    <property type="molecule type" value="Genomic_DNA"/>
</dbReference>
<organism evidence="1 2">
    <name type="scientific">Araneus ventricosus</name>
    <name type="common">Orbweaver spider</name>
    <name type="synonym">Epeira ventricosa</name>
    <dbReference type="NCBI Taxonomy" id="182803"/>
    <lineage>
        <taxon>Eukaryota</taxon>
        <taxon>Metazoa</taxon>
        <taxon>Ecdysozoa</taxon>
        <taxon>Arthropoda</taxon>
        <taxon>Chelicerata</taxon>
        <taxon>Arachnida</taxon>
        <taxon>Araneae</taxon>
        <taxon>Araneomorphae</taxon>
        <taxon>Entelegynae</taxon>
        <taxon>Araneoidea</taxon>
        <taxon>Araneidae</taxon>
        <taxon>Araneus</taxon>
    </lineage>
</organism>
<dbReference type="AlphaFoldDB" id="A0A4Y2ICV6"/>
<dbReference type="Proteomes" id="UP000499080">
    <property type="component" value="Unassembled WGS sequence"/>
</dbReference>
<reference evidence="1 2" key="1">
    <citation type="journal article" date="2019" name="Sci. Rep.">
        <title>Orb-weaving spider Araneus ventricosus genome elucidates the spidroin gene catalogue.</title>
        <authorList>
            <person name="Kono N."/>
            <person name="Nakamura H."/>
            <person name="Ohtoshi R."/>
            <person name="Moran D.A.P."/>
            <person name="Shinohara A."/>
            <person name="Yoshida Y."/>
            <person name="Fujiwara M."/>
            <person name="Mori M."/>
            <person name="Tomita M."/>
            <person name="Arakawa K."/>
        </authorList>
    </citation>
    <scope>NUCLEOTIDE SEQUENCE [LARGE SCALE GENOMIC DNA]</scope>
</reference>
<keyword evidence="2" id="KW-1185">Reference proteome</keyword>
<evidence type="ECO:0000313" key="2">
    <source>
        <dbReference type="Proteomes" id="UP000499080"/>
    </source>
</evidence>